<dbReference type="SUPFAM" id="SSF51735">
    <property type="entry name" value="NAD(P)-binding Rossmann-fold domains"/>
    <property type="match status" value="1"/>
</dbReference>
<keyword evidence="2" id="KW-1185">Reference proteome</keyword>
<reference evidence="1 2" key="1">
    <citation type="journal article" date="2016" name="Mol. Biol. Evol.">
        <title>Comparative Genomics of Early-Diverging Mushroom-Forming Fungi Provides Insights into the Origins of Lignocellulose Decay Capabilities.</title>
        <authorList>
            <person name="Nagy L.G."/>
            <person name="Riley R."/>
            <person name="Tritt A."/>
            <person name="Adam C."/>
            <person name="Daum C."/>
            <person name="Floudas D."/>
            <person name="Sun H."/>
            <person name="Yadav J.S."/>
            <person name="Pangilinan J."/>
            <person name="Larsson K.H."/>
            <person name="Matsuura K."/>
            <person name="Barry K."/>
            <person name="Labutti K."/>
            <person name="Kuo R."/>
            <person name="Ohm R.A."/>
            <person name="Bhattacharya S.S."/>
            <person name="Shirouzu T."/>
            <person name="Yoshinaga Y."/>
            <person name="Martin F.M."/>
            <person name="Grigoriev I.V."/>
            <person name="Hibbett D.S."/>
        </authorList>
    </citation>
    <scope>NUCLEOTIDE SEQUENCE [LARGE SCALE GENOMIC DNA]</scope>
    <source>
        <strain evidence="1 2">HHB10207 ss-3</strain>
    </source>
</reference>
<dbReference type="PANTHER" id="PTHR43975:SF2">
    <property type="entry name" value="EG:BACR7A4.14 PROTEIN-RELATED"/>
    <property type="match status" value="1"/>
</dbReference>
<dbReference type="InterPro" id="IPR036291">
    <property type="entry name" value="NAD(P)-bd_dom_sf"/>
</dbReference>
<dbReference type="EMBL" id="KV428014">
    <property type="protein sequence ID" value="KZT42323.1"/>
    <property type="molecule type" value="Genomic_DNA"/>
</dbReference>
<dbReference type="STRING" id="1314776.A0A166H4A7"/>
<dbReference type="AlphaFoldDB" id="A0A166H4A7"/>
<dbReference type="PANTHER" id="PTHR43975">
    <property type="entry name" value="ZGC:101858"/>
    <property type="match status" value="1"/>
</dbReference>
<gene>
    <name evidence="1" type="ORF">SISSUDRAFT_80270</name>
</gene>
<sequence>MVDQAFEVFGRLDIVINNAGYMSSWAPIADHDPQTWWKTYEVNIRGAFNIAHYTLPKLVESKGHIVLLSSVGAQLRVSGSSAYASGKHVTNRLAELITLEYGEKGVKSFAFHPGCILTDLARSASEVVAIIENGDMAEDKLALPANALVRLTSGTEDWLSGRYIAATWDLDDLKTMKDRILSEELLINKLALP</sequence>
<evidence type="ECO:0000313" key="2">
    <source>
        <dbReference type="Proteomes" id="UP000076798"/>
    </source>
</evidence>
<dbReference type="CDD" id="cd05233">
    <property type="entry name" value="SDR_c"/>
    <property type="match status" value="1"/>
</dbReference>
<organism evidence="1 2">
    <name type="scientific">Sistotremastrum suecicum HHB10207 ss-3</name>
    <dbReference type="NCBI Taxonomy" id="1314776"/>
    <lineage>
        <taxon>Eukaryota</taxon>
        <taxon>Fungi</taxon>
        <taxon>Dikarya</taxon>
        <taxon>Basidiomycota</taxon>
        <taxon>Agaricomycotina</taxon>
        <taxon>Agaricomycetes</taxon>
        <taxon>Sistotremastrales</taxon>
        <taxon>Sistotremastraceae</taxon>
        <taxon>Sistotremastrum</taxon>
    </lineage>
</organism>
<dbReference type="Pfam" id="PF00106">
    <property type="entry name" value="adh_short"/>
    <property type="match status" value="1"/>
</dbReference>
<protein>
    <submittedName>
        <fullName evidence="1">NAD(P)-binding protein</fullName>
    </submittedName>
</protein>
<dbReference type="Gene3D" id="3.40.50.720">
    <property type="entry name" value="NAD(P)-binding Rossmann-like Domain"/>
    <property type="match status" value="1"/>
</dbReference>
<proteinExistence type="predicted"/>
<name>A0A166H4A7_9AGAM</name>
<evidence type="ECO:0000313" key="1">
    <source>
        <dbReference type="EMBL" id="KZT42323.1"/>
    </source>
</evidence>
<dbReference type="InterPro" id="IPR002347">
    <property type="entry name" value="SDR_fam"/>
</dbReference>
<dbReference type="OrthoDB" id="1933717at2759"/>
<dbReference type="PRINTS" id="PR00081">
    <property type="entry name" value="GDHRDH"/>
</dbReference>
<dbReference type="Proteomes" id="UP000076798">
    <property type="component" value="Unassembled WGS sequence"/>
</dbReference>
<accession>A0A166H4A7</accession>